<dbReference type="Gene3D" id="3.40.50.150">
    <property type="entry name" value="Vaccinia Virus protein VP39"/>
    <property type="match status" value="1"/>
</dbReference>
<dbReference type="InterPro" id="IPR013216">
    <property type="entry name" value="Methyltransf_11"/>
</dbReference>
<evidence type="ECO:0000256" key="1">
    <source>
        <dbReference type="SAM" id="Phobius"/>
    </source>
</evidence>
<dbReference type="PANTHER" id="PTHR45277:SF1">
    <property type="entry name" value="EXPRESSED PROTEIN"/>
    <property type="match status" value="1"/>
</dbReference>
<feature type="transmembrane region" description="Helical" evidence="1">
    <location>
        <begin position="61"/>
        <end position="80"/>
    </location>
</feature>
<dbReference type="EC" id="2.1.1.-" evidence="3"/>
<keyword evidence="3" id="KW-0808">Transferase</keyword>
<dbReference type="CDD" id="cd02440">
    <property type="entry name" value="AdoMet_MTases"/>
    <property type="match status" value="1"/>
</dbReference>
<evidence type="ECO:0000313" key="4">
    <source>
        <dbReference type="Proteomes" id="UP001601992"/>
    </source>
</evidence>
<name>A0ABW6S7H1_9NOCA</name>
<dbReference type="RefSeq" id="WP_051193722.1">
    <property type="nucleotide sequence ID" value="NZ_JBIAQY010000011.1"/>
</dbReference>
<keyword evidence="4" id="KW-1185">Reference proteome</keyword>
<keyword evidence="1" id="KW-0472">Membrane</keyword>
<organism evidence="3 4">
    <name type="scientific">Nocardia jiangxiensis</name>
    <dbReference type="NCBI Taxonomy" id="282685"/>
    <lineage>
        <taxon>Bacteria</taxon>
        <taxon>Bacillati</taxon>
        <taxon>Actinomycetota</taxon>
        <taxon>Actinomycetes</taxon>
        <taxon>Mycobacteriales</taxon>
        <taxon>Nocardiaceae</taxon>
        <taxon>Nocardia</taxon>
    </lineage>
</organism>
<dbReference type="Proteomes" id="UP001601992">
    <property type="component" value="Unassembled WGS sequence"/>
</dbReference>
<feature type="domain" description="Methyltransferase type 11" evidence="2">
    <location>
        <begin position="107"/>
        <end position="214"/>
    </location>
</feature>
<evidence type="ECO:0000259" key="2">
    <source>
        <dbReference type="Pfam" id="PF08241"/>
    </source>
</evidence>
<dbReference type="InterPro" id="IPR029063">
    <property type="entry name" value="SAM-dependent_MTases_sf"/>
</dbReference>
<dbReference type="GO" id="GO:0008168">
    <property type="term" value="F:methyltransferase activity"/>
    <property type="evidence" value="ECO:0007669"/>
    <property type="project" value="UniProtKB-KW"/>
</dbReference>
<dbReference type="GO" id="GO:0032259">
    <property type="term" value="P:methylation"/>
    <property type="evidence" value="ECO:0007669"/>
    <property type="project" value="UniProtKB-KW"/>
</dbReference>
<evidence type="ECO:0000313" key="3">
    <source>
        <dbReference type="EMBL" id="MFF3571679.1"/>
    </source>
</evidence>
<dbReference type="PANTHER" id="PTHR45277">
    <property type="entry name" value="EXPRESSED PROTEIN"/>
    <property type="match status" value="1"/>
</dbReference>
<dbReference type="Pfam" id="PF08241">
    <property type="entry name" value="Methyltransf_11"/>
    <property type="match status" value="1"/>
</dbReference>
<sequence length="264" mass="28549">MSNDVTNVPDASRLRPRRGEYGLDGDYGTVSARGQAIIAAAILTVLIALTVYFAVTGVVVGAVIPAVCALGLVLFVGSFLRTTKVGKYEVWERILTGLRLRGNERLLELGCGRGAILCMAAELLPGGRAVGIDIWQADQTGNSPESARRNAELEGVGGRVELVTGDMTRMPFSDNEFDLIISNVAIHNIPDATGRRTAIDEAFRVLRPGGRLVVADLAFTNRYRARLSELGMVDLELRNLGWRMWWGTPLLPTRLLTGTKPSGS</sequence>
<accession>A0ABW6S7H1</accession>
<dbReference type="SUPFAM" id="SSF53335">
    <property type="entry name" value="S-adenosyl-L-methionine-dependent methyltransferases"/>
    <property type="match status" value="1"/>
</dbReference>
<reference evidence="3 4" key="1">
    <citation type="submission" date="2024-10" db="EMBL/GenBank/DDBJ databases">
        <title>The Natural Products Discovery Center: Release of the First 8490 Sequenced Strains for Exploring Actinobacteria Biosynthetic Diversity.</title>
        <authorList>
            <person name="Kalkreuter E."/>
            <person name="Kautsar S.A."/>
            <person name="Yang D."/>
            <person name="Bader C.D."/>
            <person name="Teijaro C.N."/>
            <person name="Fluegel L."/>
            <person name="Davis C.M."/>
            <person name="Simpson J.R."/>
            <person name="Lauterbach L."/>
            <person name="Steele A.D."/>
            <person name="Gui C."/>
            <person name="Meng S."/>
            <person name="Li G."/>
            <person name="Viehrig K."/>
            <person name="Ye F."/>
            <person name="Su P."/>
            <person name="Kiefer A.F."/>
            <person name="Nichols A."/>
            <person name="Cepeda A.J."/>
            <person name="Yan W."/>
            <person name="Fan B."/>
            <person name="Jiang Y."/>
            <person name="Adhikari A."/>
            <person name="Zheng C.-J."/>
            <person name="Schuster L."/>
            <person name="Cowan T.M."/>
            <person name="Smanski M.J."/>
            <person name="Chevrette M.G."/>
            <person name="De Carvalho L.P.S."/>
            <person name="Shen B."/>
        </authorList>
    </citation>
    <scope>NUCLEOTIDE SEQUENCE [LARGE SCALE GENOMIC DNA]</scope>
    <source>
        <strain evidence="3 4">NPDC002593</strain>
    </source>
</reference>
<protein>
    <submittedName>
        <fullName evidence="3">Class I SAM-dependent methyltransferase</fullName>
        <ecNumber evidence="3">2.1.1.-</ecNumber>
    </submittedName>
</protein>
<feature type="transmembrane region" description="Helical" evidence="1">
    <location>
        <begin position="36"/>
        <end position="55"/>
    </location>
</feature>
<proteinExistence type="predicted"/>
<keyword evidence="1" id="KW-0812">Transmembrane</keyword>
<dbReference type="EMBL" id="JBIAQY010000011">
    <property type="protein sequence ID" value="MFF3571679.1"/>
    <property type="molecule type" value="Genomic_DNA"/>
</dbReference>
<keyword evidence="3" id="KW-0489">Methyltransferase</keyword>
<comment type="caution">
    <text evidence="3">The sequence shown here is derived from an EMBL/GenBank/DDBJ whole genome shotgun (WGS) entry which is preliminary data.</text>
</comment>
<gene>
    <name evidence="3" type="ORF">ACFYXQ_28265</name>
</gene>
<keyword evidence="1" id="KW-1133">Transmembrane helix</keyword>